<accession>A0A0H1T2G7</accession>
<comment type="cofactor">
    <cofactor evidence="1">
        <name>Mg(2+)</name>
        <dbReference type="ChEBI" id="CHEBI:18420"/>
    </cofactor>
</comment>
<dbReference type="KEGG" id="sagl:GBS222_1246"/>
<dbReference type="InterPro" id="IPR000086">
    <property type="entry name" value="NUDIX_hydrolase_dom"/>
</dbReference>
<gene>
    <name evidence="3" type="ORF">C4618_05460</name>
</gene>
<reference evidence="3 4" key="1">
    <citation type="journal article" date="2018" name="Emerg. Microbes Infect.">
        <title>Phenotypic and molecular analysis of nontypeable Group B streptococci: identification of cps2a and hybrid cps2a/cps5 Group B streptococcal capsule gene clusters.</title>
        <authorList>
            <person name="Alhhazmi A."/>
            <person name="Tyrrell G.J."/>
        </authorList>
    </citation>
    <scope>NUCLEOTIDE SEQUENCE [LARGE SCALE GENOMIC DNA]</scope>
    <source>
        <strain evidence="3 4">PLGBS17</strain>
    </source>
</reference>
<dbReference type="KEGG" id="sagc:DN94_06715"/>
<dbReference type="PROSITE" id="PS51462">
    <property type="entry name" value="NUDIX"/>
    <property type="match status" value="1"/>
</dbReference>
<dbReference type="Proteomes" id="UP000256718">
    <property type="component" value="Unassembled WGS sequence"/>
</dbReference>
<evidence type="ECO:0000313" key="3">
    <source>
        <dbReference type="EMBL" id="RDY82377.1"/>
    </source>
</evidence>
<dbReference type="InterPro" id="IPR020084">
    <property type="entry name" value="NUDIX_hydrolase_CS"/>
</dbReference>
<keyword evidence="2" id="KW-0378">Hydrolase</keyword>
<dbReference type="PROSITE" id="PS00893">
    <property type="entry name" value="NUDIX_BOX"/>
    <property type="match status" value="1"/>
</dbReference>
<evidence type="ECO:0000256" key="1">
    <source>
        <dbReference type="ARBA" id="ARBA00001946"/>
    </source>
</evidence>
<dbReference type="SUPFAM" id="SSF55811">
    <property type="entry name" value="Nudix"/>
    <property type="match status" value="1"/>
</dbReference>
<evidence type="ECO:0000313" key="4">
    <source>
        <dbReference type="Proteomes" id="UP000256718"/>
    </source>
</evidence>
<dbReference type="PANTHER" id="PTHR43046:SF2">
    <property type="entry name" value="8-OXO-DGTP DIPHOSPHATASE-RELATED"/>
    <property type="match status" value="1"/>
</dbReference>
<dbReference type="Pfam" id="PF00293">
    <property type="entry name" value="NUDIX"/>
    <property type="match status" value="1"/>
</dbReference>
<dbReference type="RefSeq" id="WP_000806806.1">
    <property type="nucleotide sequence ID" value="NZ_CABFMI010000016.1"/>
</dbReference>
<name>A0A0H1T2G7_STRAG</name>
<dbReference type="PANTHER" id="PTHR43046">
    <property type="entry name" value="GDP-MANNOSE MANNOSYL HYDROLASE"/>
    <property type="match status" value="1"/>
</dbReference>
<dbReference type="Gene3D" id="3.90.79.10">
    <property type="entry name" value="Nucleoside Triphosphate Pyrophosphohydrolase"/>
    <property type="match status" value="1"/>
</dbReference>
<dbReference type="EMBL" id="QHGZ01000138">
    <property type="protein sequence ID" value="RDY82377.1"/>
    <property type="molecule type" value="Genomic_DNA"/>
</dbReference>
<protein>
    <submittedName>
        <fullName evidence="3">NUDIX domain-containing protein</fullName>
    </submittedName>
</protein>
<proteinExistence type="predicted"/>
<evidence type="ECO:0000256" key="2">
    <source>
        <dbReference type="ARBA" id="ARBA00022801"/>
    </source>
</evidence>
<comment type="caution">
    <text evidence="3">The sequence shown here is derived from an EMBL/GenBank/DDBJ whole genome shotgun (WGS) entry which is preliminary data.</text>
</comment>
<dbReference type="GO" id="GO:0016787">
    <property type="term" value="F:hydrolase activity"/>
    <property type="evidence" value="ECO:0007669"/>
    <property type="project" value="UniProtKB-KW"/>
</dbReference>
<organism evidence="3 4">
    <name type="scientific">Streptococcus agalactiae</name>
    <dbReference type="NCBI Taxonomy" id="1311"/>
    <lineage>
        <taxon>Bacteria</taxon>
        <taxon>Bacillati</taxon>
        <taxon>Bacillota</taxon>
        <taxon>Bacilli</taxon>
        <taxon>Lactobacillales</taxon>
        <taxon>Streptococcaceae</taxon>
        <taxon>Streptococcus</taxon>
    </lineage>
</organism>
<dbReference type="InterPro" id="IPR015797">
    <property type="entry name" value="NUDIX_hydrolase-like_dom_sf"/>
</dbReference>
<sequence>MKQDYISYIRSKVGHETIFLTYSGGILTDGKGRVLLQLRADKNSWGIIGGCMELGESSVDTLKREFFEETGLRVEPIRLLNVYTNFQDSYPNGDKAQTVGFIYEVSCPKPVNIEGFHNEETLQLDYFSKEDVKNITIVNEQHQLILDEYFSQTFQMGH</sequence>
<dbReference type="CDD" id="cd04677">
    <property type="entry name" value="NUDIX_Hydrolase"/>
    <property type="match status" value="1"/>
</dbReference>
<dbReference type="AlphaFoldDB" id="A0A0H1T2G7"/>